<dbReference type="EMBL" id="JABBGA010000017">
    <property type="protein sequence ID" value="NML27672.1"/>
    <property type="molecule type" value="Genomic_DNA"/>
</dbReference>
<sequence>MMYSLPASVRIIAASARDFRAAWVASLGLGLLLLAAVAVEGRQSMLSLLAWFAGIFLAGLHLVRAQRDAMAAEAAREDPRSCADAAVLLATAWAIVVPLLAQEASESLCFLLAGVLSGVARFVRPLVAAEPLRLRICAGLLGVPMLTLLLQAGTPLDYLLAAVVLVHVLMFVALETGEPSRLRALQAGLEQAQRDGRARNDFMVAAAGEMRPAVHAILGLLQGDGQGDGLQHAGRRERLRGAARHLLGLVDAVADITRANANAADFSLNVDRMALDEIIGQVIVSHTSTAAGRGPYLHVDMTPLPACLLGDGARMTHALHSLVAQGLSPARPGSITLEVRSARESRLGVLVEFRLRGCVVGLAPGQIAQLMQDAEPGGGGALGTSGAFGLRLLHLRHLAAQMGGEAGVLMEEREGVTVWFSAWLARQGGRDAPPVPLSAPVG</sequence>
<keyword evidence="1" id="KW-0812">Transmembrane</keyword>
<keyword evidence="1" id="KW-1133">Transmembrane helix</keyword>
<dbReference type="RefSeq" id="WP_169147210.1">
    <property type="nucleotide sequence ID" value="NZ_JABBGA010000017.1"/>
</dbReference>
<dbReference type="AlphaFoldDB" id="A0A848G934"/>
<keyword evidence="1" id="KW-0472">Membrane</keyword>
<comment type="caution">
    <text evidence="2">The sequence shown here is derived from an EMBL/GenBank/DDBJ whole genome shotgun (WGS) entry which is preliminary data.</text>
</comment>
<dbReference type="Gene3D" id="3.30.565.10">
    <property type="entry name" value="Histidine kinase-like ATPase, C-terminal domain"/>
    <property type="match status" value="1"/>
</dbReference>
<proteinExistence type="predicted"/>
<reference evidence="2 3" key="1">
    <citation type="submission" date="2020-04" db="EMBL/GenBank/DDBJ databases">
        <title>Zoogloea sp. G-4-1-14 isolated from soil.</title>
        <authorList>
            <person name="Dahal R.H."/>
        </authorList>
    </citation>
    <scope>NUCLEOTIDE SEQUENCE [LARGE SCALE GENOMIC DNA]</scope>
    <source>
        <strain evidence="2 3">G-4-1-14</strain>
    </source>
</reference>
<gene>
    <name evidence="2" type="ORF">HHL15_18105</name>
</gene>
<dbReference type="SUPFAM" id="SSF55874">
    <property type="entry name" value="ATPase domain of HSP90 chaperone/DNA topoisomerase II/histidine kinase"/>
    <property type="match status" value="1"/>
</dbReference>
<evidence type="ECO:0000313" key="2">
    <source>
        <dbReference type="EMBL" id="NML27672.1"/>
    </source>
</evidence>
<organism evidence="2 3">
    <name type="scientific">Zoogloea dura</name>
    <dbReference type="NCBI Taxonomy" id="2728840"/>
    <lineage>
        <taxon>Bacteria</taxon>
        <taxon>Pseudomonadati</taxon>
        <taxon>Pseudomonadota</taxon>
        <taxon>Betaproteobacteria</taxon>
        <taxon>Rhodocyclales</taxon>
        <taxon>Zoogloeaceae</taxon>
        <taxon>Zoogloea</taxon>
    </lineage>
</organism>
<feature type="transmembrane region" description="Helical" evidence="1">
    <location>
        <begin position="21"/>
        <end position="39"/>
    </location>
</feature>
<keyword evidence="2" id="KW-0808">Transferase</keyword>
<dbReference type="InterPro" id="IPR036890">
    <property type="entry name" value="HATPase_C_sf"/>
</dbReference>
<evidence type="ECO:0000256" key="1">
    <source>
        <dbReference type="SAM" id="Phobius"/>
    </source>
</evidence>
<protein>
    <submittedName>
        <fullName evidence="2">HAMP domain-containing histidine kinase</fullName>
    </submittedName>
</protein>
<name>A0A848G934_9RHOO</name>
<dbReference type="Proteomes" id="UP000580043">
    <property type="component" value="Unassembled WGS sequence"/>
</dbReference>
<dbReference type="GO" id="GO:0016301">
    <property type="term" value="F:kinase activity"/>
    <property type="evidence" value="ECO:0007669"/>
    <property type="project" value="UniProtKB-KW"/>
</dbReference>
<keyword evidence="2" id="KW-0418">Kinase</keyword>
<accession>A0A848G934</accession>
<feature type="transmembrane region" description="Helical" evidence="1">
    <location>
        <begin position="83"/>
        <end position="101"/>
    </location>
</feature>
<keyword evidence="3" id="KW-1185">Reference proteome</keyword>
<evidence type="ECO:0000313" key="3">
    <source>
        <dbReference type="Proteomes" id="UP000580043"/>
    </source>
</evidence>
<feature type="transmembrane region" description="Helical" evidence="1">
    <location>
        <begin position="45"/>
        <end position="63"/>
    </location>
</feature>